<gene>
    <name evidence="5" type="ORF">JW984_02175</name>
</gene>
<dbReference type="InterPro" id="IPR003781">
    <property type="entry name" value="CoA-bd"/>
</dbReference>
<protein>
    <submittedName>
        <fullName evidence="5">CoA-binding protein</fullName>
    </submittedName>
</protein>
<evidence type="ECO:0000313" key="5">
    <source>
        <dbReference type="EMBL" id="MBN1571984.1"/>
    </source>
</evidence>
<dbReference type="InterPro" id="IPR032875">
    <property type="entry name" value="Succ_CoA_lig_flav_dom"/>
</dbReference>
<evidence type="ECO:0000256" key="3">
    <source>
        <dbReference type="ARBA" id="ARBA00022840"/>
    </source>
</evidence>
<comment type="caution">
    <text evidence="5">The sequence shown here is derived from an EMBL/GenBank/DDBJ whole genome shotgun (WGS) entry which is preliminary data.</text>
</comment>
<dbReference type="Gene3D" id="3.40.50.720">
    <property type="entry name" value="NAD(P)-binding Rossmann-like Domain"/>
    <property type="match status" value="1"/>
</dbReference>
<dbReference type="Pfam" id="PF13607">
    <property type="entry name" value="Succ_CoA_lig"/>
    <property type="match status" value="1"/>
</dbReference>
<keyword evidence="2" id="KW-0547">Nucleotide-binding</keyword>
<dbReference type="Pfam" id="PF19045">
    <property type="entry name" value="Ligase_CoA_2"/>
    <property type="match status" value="1"/>
</dbReference>
<keyword evidence="3" id="KW-0067">ATP-binding</keyword>
<feature type="domain" description="CoA-binding" evidence="4">
    <location>
        <begin position="12"/>
        <end position="107"/>
    </location>
</feature>
<organism evidence="5 6">
    <name type="scientific">Candidatus Zymogenus saltonus</name>
    <dbReference type="NCBI Taxonomy" id="2844893"/>
    <lineage>
        <taxon>Bacteria</taxon>
        <taxon>Deltaproteobacteria</taxon>
        <taxon>Candidatus Zymogenia</taxon>
        <taxon>Candidatus Zymogeniales</taxon>
        <taxon>Candidatus Zymogenaceae</taxon>
        <taxon>Candidatus Zymogenus</taxon>
    </lineage>
</organism>
<dbReference type="InterPro" id="IPR051538">
    <property type="entry name" value="Acyl-CoA_Synth/Transferase"/>
</dbReference>
<sequence length="500" mass="54511">MKDGFKTKLDPIFYPESVAIIGASNNFAKWGSFITAHMIVGGYLGKIYPINPKKDTIYGRKAYKNIADVPGKVDLAIITTPAKTVFNVVKECIEKKVGGIVVVTSGFSETDEEGIKFERELAELLEKAKIPMVGPNTMGVMCTQKRLFSIGAPLYPHRGDISFMSQSGNLGNQMLEWAEMHSVGMGKFVGSGNEALLKKSDFLRYFKDDPDTKVILLYVEGVEEGEKFLEIAQETTKRKPIVALKGGRTEAGGVAARSHTGSLAGDSEIITSAFRQAGIIEARTPTDMLDYSMALDNLPLPKGDRVGIITLGGGWGVVTSDNVVECGLTVAKLGKKVIDKLDKILPPFWSKRNPVDLVGQINPEAYVQSVEAVTSSDDVDAVICLGIVGVSSMGIRSFAASATAADLDNIEYAIRQAQGRLASIERSFLDKVNELMNEYKKPIINVSLYAGGRRERYQSRTGYSEVVYSTPEKAVQSLAAMYEYYKYLSGHGITELKGFL</sequence>
<accession>A0A9D8PLY2</accession>
<dbReference type="SUPFAM" id="SSF51735">
    <property type="entry name" value="NAD(P)-binding Rossmann-fold domains"/>
    <property type="match status" value="1"/>
</dbReference>
<dbReference type="InterPro" id="IPR043938">
    <property type="entry name" value="Ligase_CoA_dom"/>
</dbReference>
<reference evidence="5" key="1">
    <citation type="journal article" date="2021" name="Environ. Microbiol.">
        <title>Genomic characterization of three novel Desulfobacterota classes expand the metabolic and phylogenetic diversity of the phylum.</title>
        <authorList>
            <person name="Murphy C.L."/>
            <person name="Biggerstaff J."/>
            <person name="Eichhorn A."/>
            <person name="Ewing E."/>
            <person name="Shahan R."/>
            <person name="Soriano D."/>
            <person name="Stewart S."/>
            <person name="VanMol K."/>
            <person name="Walker R."/>
            <person name="Walters P."/>
            <person name="Elshahed M.S."/>
            <person name="Youssef N.H."/>
        </authorList>
    </citation>
    <scope>NUCLEOTIDE SEQUENCE</scope>
    <source>
        <strain evidence="5">Zod_Metabat.24</strain>
    </source>
</reference>
<dbReference type="GO" id="GO:0043758">
    <property type="term" value="F:acetate-CoA ligase (ADP-forming) activity"/>
    <property type="evidence" value="ECO:0007669"/>
    <property type="project" value="InterPro"/>
</dbReference>
<dbReference type="Proteomes" id="UP000809273">
    <property type="component" value="Unassembled WGS sequence"/>
</dbReference>
<dbReference type="GO" id="GO:0005524">
    <property type="term" value="F:ATP binding"/>
    <property type="evidence" value="ECO:0007669"/>
    <property type="project" value="UniProtKB-KW"/>
</dbReference>
<dbReference type="Pfam" id="PF13380">
    <property type="entry name" value="CoA_binding_2"/>
    <property type="match status" value="1"/>
</dbReference>
<name>A0A9D8PLY2_9DELT</name>
<proteinExistence type="predicted"/>
<evidence type="ECO:0000313" key="6">
    <source>
        <dbReference type="Proteomes" id="UP000809273"/>
    </source>
</evidence>
<dbReference type="EMBL" id="JAFGIX010000010">
    <property type="protein sequence ID" value="MBN1571984.1"/>
    <property type="molecule type" value="Genomic_DNA"/>
</dbReference>
<dbReference type="Gene3D" id="3.40.50.261">
    <property type="entry name" value="Succinyl-CoA synthetase domains"/>
    <property type="match status" value="2"/>
</dbReference>
<dbReference type="SMART" id="SM00881">
    <property type="entry name" value="CoA_binding"/>
    <property type="match status" value="1"/>
</dbReference>
<reference evidence="5" key="2">
    <citation type="submission" date="2021-01" db="EMBL/GenBank/DDBJ databases">
        <authorList>
            <person name="Hahn C.R."/>
            <person name="Youssef N.H."/>
            <person name="Elshahed M."/>
        </authorList>
    </citation>
    <scope>NUCLEOTIDE SEQUENCE</scope>
    <source>
        <strain evidence="5">Zod_Metabat.24</strain>
    </source>
</reference>
<dbReference type="InterPro" id="IPR016102">
    <property type="entry name" value="Succinyl-CoA_synth-like"/>
</dbReference>
<evidence type="ECO:0000256" key="2">
    <source>
        <dbReference type="ARBA" id="ARBA00022741"/>
    </source>
</evidence>
<dbReference type="InterPro" id="IPR036291">
    <property type="entry name" value="NAD(P)-bd_dom_sf"/>
</dbReference>
<keyword evidence="1" id="KW-0436">Ligase</keyword>
<dbReference type="PANTHER" id="PTHR43334:SF2">
    <property type="entry name" value="ACETATE--COA LIGASE [ADP-FORMING]"/>
    <property type="match status" value="1"/>
</dbReference>
<dbReference type="AlphaFoldDB" id="A0A9D8PLY2"/>
<dbReference type="SUPFAM" id="SSF52210">
    <property type="entry name" value="Succinyl-CoA synthetase domains"/>
    <property type="match status" value="2"/>
</dbReference>
<dbReference type="PANTHER" id="PTHR43334">
    <property type="entry name" value="ACETATE--COA LIGASE [ADP-FORMING]"/>
    <property type="match status" value="1"/>
</dbReference>
<evidence type="ECO:0000256" key="1">
    <source>
        <dbReference type="ARBA" id="ARBA00022598"/>
    </source>
</evidence>
<evidence type="ECO:0000259" key="4">
    <source>
        <dbReference type="SMART" id="SM00881"/>
    </source>
</evidence>